<dbReference type="Gene3D" id="2.60.40.10">
    <property type="entry name" value="Immunoglobulins"/>
    <property type="match status" value="1"/>
</dbReference>
<organism evidence="2 3">
    <name type="scientific">Halovivax cerinus</name>
    <dbReference type="NCBI Taxonomy" id="1487865"/>
    <lineage>
        <taxon>Archaea</taxon>
        <taxon>Methanobacteriati</taxon>
        <taxon>Methanobacteriota</taxon>
        <taxon>Stenosarchaea group</taxon>
        <taxon>Halobacteria</taxon>
        <taxon>Halobacteriales</taxon>
        <taxon>Natrialbaceae</taxon>
        <taxon>Halovivax</taxon>
    </lineage>
</organism>
<reference evidence="2 3" key="1">
    <citation type="journal article" date="2019" name="Int. J. Syst. Evol. Microbiol.">
        <title>The Global Catalogue of Microorganisms (GCM) 10K type strain sequencing project: providing services to taxonomists for standard genome sequencing and annotation.</title>
        <authorList>
            <consortium name="The Broad Institute Genomics Platform"/>
            <consortium name="The Broad Institute Genome Sequencing Center for Infectious Disease"/>
            <person name="Wu L."/>
            <person name="Ma J."/>
        </authorList>
    </citation>
    <scope>NUCLEOTIDE SEQUENCE [LARGE SCALE GENOMIC DNA]</scope>
    <source>
        <strain evidence="2 3">IBRC-M 10256</strain>
    </source>
</reference>
<dbReference type="Proteomes" id="UP001595846">
    <property type="component" value="Unassembled WGS sequence"/>
</dbReference>
<evidence type="ECO:0000313" key="2">
    <source>
        <dbReference type="EMBL" id="MFC3956861.1"/>
    </source>
</evidence>
<dbReference type="InterPro" id="IPR000601">
    <property type="entry name" value="PKD_dom"/>
</dbReference>
<dbReference type="GeneID" id="73904978"/>
<name>A0ABD5NIU7_9EURY</name>
<comment type="caution">
    <text evidence="2">The sequence shown here is derived from an EMBL/GenBank/DDBJ whole genome shotgun (WGS) entry which is preliminary data.</text>
</comment>
<dbReference type="PROSITE" id="PS51318">
    <property type="entry name" value="TAT"/>
    <property type="match status" value="1"/>
</dbReference>
<protein>
    <submittedName>
        <fullName evidence="2">PKD domain-containing protein</fullName>
    </submittedName>
</protein>
<evidence type="ECO:0000259" key="1">
    <source>
        <dbReference type="Pfam" id="PF00801"/>
    </source>
</evidence>
<dbReference type="EMBL" id="JBHSAQ010000001">
    <property type="protein sequence ID" value="MFC3956861.1"/>
    <property type="molecule type" value="Genomic_DNA"/>
</dbReference>
<keyword evidence="3" id="KW-1185">Reference proteome</keyword>
<dbReference type="InterPro" id="IPR006311">
    <property type="entry name" value="TAT_signal"/>
</dbReference>
<accession>A0ABD5NIU7</accession>
<proteinExistence type="predicted"/>
<evidence type="ECO:0000313" key="3">
    <source>
        <dbReference type="Proteomes" id="UP001595846"/>
    </source>
</evidence>
<dbReference type="AlphaFoldDB" id="A0ABD5NIU7"/>
<sequence length="248" mass="27132">MSHDSDRSTRRTVLRRVGAGAVSIGAIAGGVSGSAGRTASQGSEKDVEIDYFAAEPSLLASGEKTDFILSASGDDYDEAVIKLERCDGVSDWECTDPERVNVWKEDYVWDRSYDEPGFYRLRGWAMPETGPGVSAYRNFFVDDGSIGALPEPVVSGPTRVRSGESVTFDLHSSTMEYGDITFYSWFVDGDPQWGELEPTFETSFDEPGTYAVKGGVRGTLPSDYGPYDLHNDLESSIHTDTLEVTVTE</sequence>
<feature type="domain" description="PKD" evidence="1">
    <location>
        <begin position="155"/>
        <end position="213"/>
    </location>
</feature>
<gene>
    <name evidence="2" type="ORF">ACFOUR_00545</name>
</gene>
<dbReference type="RefSeq" id="WP_256532199.1">
    <property type="nucleotide sequence ID" value="NZ_CP101824.1"/>
</dbReference>
<dbReference type="CDD" id="cd00146">
    <property type="entry name" value="PKD"/>
    <property type="match status" value="1"/>
</dbReference>
<dbReference type="InterPro" id="IPR013783">
    <property type="entry name" value="Ig-like_fold"/>
</dbReference>
<dbReference type="Pfam" id="PF00801">
    <property type="entry name" value="PKD"/>
    <property type="match status" value="1"/>
</dbReference>